<gene>
    <name evidence="2" type="ORF">ACFFX0_27805</name>
</gene>
<dbReference type="EMBL" id="JBHMFI010000002">
    <property type="protein sequence ID" value="MFB9074789.1"/>
    <property type="molecule type" value="Genomic_DNA"/>
</dbReference>
<evidence type="ECO:0000256" key="1">
    <source>
        <dbReference type="SAM" id="MobiDB-lite"/>
    </source>
</evidence>
<proteinExistence type="predicted"/>
<dbReference type="Proteomes" id="UP001589575">
    <property type="component" value="Unassembled WGS sequence"/>
</dbReference>
<keyword evidence="3" id="KW-1185">Reference proteome</keyword>
<organism evidence="2 3">
    <name type="scientific">Citricoccus parietis</name>
    <dbReference type="NCBI Taxonomy" id="592307"/>
    <lineage>
        <taxon>Bacteria</taxon>
        <taxon>Bacillati</taxon>
        <taxon>Actinomycetota</taxon>
        <taxon>Actinomycetes</taxon>
        <taxon>Micrococcales</taxon>
        <taxon>Micrococcaceae</taxon>
        <taxon>Citricoccus</taxon>
    </lineage>
</organism>
<comment type="caution">
    <text evidence="2">The sequence shown here is derived from an EMBL/GenBank/DDBJ whole genome shotgun (WGS) entry which is preliminary data.</text>
</comment>
<evidence type="ECO:0000313" key="2">
    <source>
        <dbReference type="EMBL" id="MFB9074789.1"/>
    </source>
</evidence>
<reference evidence="2 3" key="1">
    <citation type="submission" date="2024-09" db="EMBL/GenBank/DDBJ databases">
        <authorList>
            <person name="Sun Q."/>
            <person name="Mori K."/>
        </authorList>
    </citation>
    <scope>NUCLEOTIDE SEQUENCE [LARGE SCALE GENOMIC DNA]</scope>
    <source>
        <strain evidence="2 3">CCM 7609</strain>
    </source>
</reference>
<accession>A0ABV5G764</accession>
<evidence type="ECO:0000313" key="3">
    <source>
        <dbReference type="Proteomes" id="UP001589575"/>
    </source>
</evidence>
<feature type="region of interest" description="Disordered" evidence="1">
    <location>
        <begin position="1"/>
        <end position="38"/>
    </location>
</feature>
<protein>
    <submittedName>
        <fullName evidence="2">Uncharacterized protein</fullName>
    </submittedName>
</protein>
<sequence>MPASKPGLDAGTHDLHQVCQIGSGDSSPATRERRNAPHGGVRVAIALTNFGLQHRTAVRPVTSTTFQVRLT</sequence>
<name>A0ABV5G764_9MICC</name>